<dbReference type="InterPro" id="IPR000719">
    <property type="entry name" value="Prot_kinase_dom"/>
</dbReference>
<keyword evidence="1" id="KW-0547">Nucleotide-binding</keyword>
<reference evidence="4 5" key="1">
    <citation type="submission" date="2020-04" db="EMBL/GenBank/DDBJ databases">
        <title>Plant Genome Project.</title>
        <authorList>
            <person name="Zhang R.-G."/>
        </authorList>
    </citation>
    <scope>NUCLEOTIDE SEQUENCE [LARGE SCALE GENOMIC DNA]</scope>
    <source>
        <strain evidence="4">YNK0</strain>
        <tissue evidence="4">Leaf</tissue>
    </source>
</reference>
<dbReference type="GO" id="GO:0005524">
    <property type="term" value="F:ATP binding"/>
    <property type="evidence" value="ECO:0007669"/>
    <property type="project" value="UniProtKB-KW"/>
</dbReference>
<organism evidence="4 5">
    <name type="scientific">Tetracentron sinense</name>
    <name type="common">Spur-leaf</name>
    <dbReference type="NCBI Taxonomy" id="13715"/>
    <lineage>
        <taxon>Eukaryota</taxon>
        <taxon>Viridiplantae</taxon>
        <taxon>Streptophyta</taxon>
        <taxon>Embryophyta</taxon>
        <taxon>Tracheophyta</taxon>
        <taxon>Spermatophyta</taxon>
        <taxon>Magnoliopsida</taxon>
        <taxon>Trochodendrales</taxon>
        <taxon>Trochodendraceae</taxon>
        <taxon>Tetracentron</taxon>
    </lineage>
</organism>
<dbReference type="PANTHER" id="PTHR27005:SF283">
    <property type="entry name" value="OS02G0633066 PROTEIN"/>
    <property type="match status" value="1"/>
</dbReference>
<evidence type="ECO:0000259" key="3">
    <source>
        <dbReference type="PROSITE" id="PS50011"/>
    </source>
</evidence>
<sequence length="125" mass="14440">MLPNYFEFGLSISIPLGKTYVVEDVVRESAGVIAPKSISTRRYTEKSDVYSFGMLLFEILIGRTVFDGIKNGVRMYLSSIRNREKLMAFGELAFRCVKINPEERPSMMEAAKERRRIRRLQHDSL</sequence>
<dbReference type="InterPro" id="IPR011009">
    <property type="entry name" value="Kinase-like_dom_sf"/>
</dbReference>
<dbReference type="Gene3D" id="1.10.510.10">
    <property type="entry name" value="Transferase(Phosphotransferase) domain 1"/>
    <property type="match status" value="1"/>
</dbReference>
<comment type="caution">
    <text evidence="4">The sequence shown here is derived from an EMBL/GenBank/DDBJ whole genome shotgun (WGS) entry which is preliminary data.</text>
</comment>
<dbReference type="GO" id="GO:0007166">
    <property type="term" value="P:cell surface receptor signaling pathway"/>
    <property type="evidence" value="ECO:0007669"/>
    <property type="project" value="InterPro"/>
</dbReference>
<feature type="domain" description="Protein kinase" evidence="3">
    <location>
        <begin position="1"/>
        <end position="125"/>
    </location>
</feature>
<dbReference type="AlphaFoldDB" id="A0A834YRP1"/>
<keyword evidence="2" id="KW-0067">ATP-binding</keyword>
<dbReference type="SUPFAM" id="SSF56112">
    <property type="entry name" value="Protein kinase-like (PK-like)"/>
    <property type="match status" value="1"/>
</dbReference>
<dbReference type="InterPro" id="IPR001245">
    <property type="entry name" value="Ser-Thr/Tyr_kinase_cat_dom"/>
</dbReference>
<dbReference type="Pfam" id="PF07714">
    <property type="entry name" value="PK_Tyr_Ser-Thr"/>
    <property type="match status" value="1"/>
</dbReference>
<dbReference type="InterPro" id="IPR045274">
    <property type="entry name" value="WAK-like"/>
</dbReference>
<dbReference type="PANTHER" id="PTHR27005">
    <property type="entry name" value="WALL-ASSOCIATED RECEPTOR KINASE-LIKE 21"/>
    <property type="match status" value="1"/>
</dbReference>
<proteinExistence type="predicted"/>
<dbReference type="OrthoDB" id="75710at2759"/>
<dbReference type="GO" id="GO:0005886">
    <property type="term" value="C:plasma membrane"/>
    <property type="evidence" value="ECO:0007669"/>
    <property type="project" value="TreeGrafter"/>
</dbReference>
<evidence type="ECO:0000313" key="4">
    <source>
        <dbReference type="EMBL" id="KAF8391950.1"/>
    </source>
</evidence>
<dbReference type="Proteomes" id="UP000655225">
    <property type="component" value="Unassembled WGS sequence"/>
</dbReference>
<dbReference type="EMBL" id="JABCRI010000016">
    <property type="protein sequence ID" value="KAF8391950.1"/>
    <property type="molecule type" value="Genomic_DNA"/>
</dbReference>
<name>A0A834YRP1_TETSI</name>
<accession>A0A834YRP1</accession>
<evidence type="ECO:0000313" key="5">
    <source>
        <dbReference type="Proteomes" id="UP000655225"/>
    </source>
</evidence>
<dbReference type="PROSITE" id="PS50011">
    <property type="entry name" value="PROTEIN_KINASE_DOM"/>
    <property type="match status" value="1"/>
</dbReference>
<gene>
    <name evidence="4" type="ORF">HHK36_022290</name>
</gene>
<evidence type="ECO:0000256" key="2">
    <source>
        <dbReference type="ARBA" id="ARBA00022840"/>
    </source>
</evidence>
<keyword evidence="5" id="KW-1185">Reference proteome</keyword>
<evidence type="ECO:0000256" key="1">
    <source>
        <dbReference type="ARBA" id="ARBA00022741"/>
    </source>
</evidence>
<dbReference type="GO" id="GO:0004674">
    <property type="term" value="F:protein serine/threonine kinase activity"/>
    <property type="evidence" value="ECO:0007669"/>
    <property type="project" value="TreeGrafter"/>
</dbReference>
<protein>
    <recommendedName>
        <fullName evidence="3">Protein kinase domain-containing protein</fullName>
    </recommendedName>
</protein>